<comment type="similarity">
    <text evidence="1">Belongs to the Gfo/Idh/MocA family.</text>
</comment>
<evidence type="ECO:0008006" key="6">
    <source>
        <dbReference type="Google" id="ProtNLM"/>
    </source>
</evidence>
<dbReference type="PANTHER" id="PTHR43377">
    <property type="entry name" value="BILIVERDIN REDUCTASE A"/>
    <property type="match status" value="1"/>
</dbReference>
<evidence type="ECO:0000256" key="1">
    <source>
        <dbReference type="ARBA" id="ARBA00010928"/>
    </source>
</evidence>
<dbReference type="InterPro" id="IPR000683">
    <property type="entry name" value="Gfo/Idh/MocA-like_OxRdtase_N"/>
</dbReference>
<evidence type="ECO:0000313" key="5">
    <source>
        <dbReference type="Proteomes" id="UP000054321"/>
    </source>
</evidence>
<gene>
    <name evidence="4" type="ORF">OIDMADRAFT_46626</name>
</gene>
<dbReference type="SUPFAM" id="SSF55347">
    <property type="entry name" value="Glyceraldehyde-3-phosphate dehydrogenase-like, C-terminal domain"/>
    <property type="match status" value="1"/>
</dbReference>
<dbReference type="Pfam" id="PF01408">
    <property type="entry name" value="GFO_IDH_MocA"/>
    <property type="match status" value="1"/>
</dbReference>
<dbReference type="Gene3D" id="3.30.360.10">
    <property type="entry name" value="Dihydrodipicolinate Reductase, domain 2"/>
    <property type="match status" value="1"/>
</dbReference>
<accession>A0A0C3G8T9</accession>
<dbReference type="Gene3D" id="3.40.50.720">
    <property type="entry name" value="NAD(P)-binding Rossmann-like Domain"/>
    <property type="match status" value="1"/>
</dbReference>
<dbReference type="Proteomes" id="UP000054321">
    <property type="component" value="Unassembled WGS sequence"/>
</dbReference>
<protein>
    <recommendedName>
        <fullName evidence="6">Gfo/Idh/MocA-like oxidoreductase N-terminal domain-containing protein</fullName>
    </recommendedName>
</protein>
<evidence type="ECO:0000259" key="3">
    <source>
        <dbReference type="Pfam" id="PF22725"/>
    </source>
</evidence>
<evidence type="ECO:0000313" key="4">
    <source>
        <dbReference type="EMBL" id="KIM92595.1"/>
    </source>
</evidence>
<dbReference type="Pfam" id="PF22725">
    <property type="entry name" value="GFO_IDH_MocA_C3"/>
    <property type="match status" value="1"/>
</dbReference>
<reference evidence="4 5" key="1">
    <citation type="submission" date="2014-04" db="EMBL/GenBank/DDBJ databases">
        <authorList>
            <consortium name="DOE Joint Genome Institute"/>
            <person name="Kuo A."/>
            <person name="Martino E."/>
            <person name="Perotto S."/>
            <person name="Kohler A."/>
            <person name="Nagy L.G."/>
            <person name="Floudas D."/>
            <person name="Copeland A."/>
            <person name="Barry K.W."/>
            <person name="Cichocki N."/>
            <person name="Veneault-Fourrey C."/>
            <person name="LaButti K."/>
            <person name="Lindquist E.A."/>
            <person name="Lipzen A."/>
            <person name="Lundell T."/>
            <person name="Morin E."/>
            <person name="Murat C."/>
            <person name="Sun H."/>
            <person name="Tunlid A."/>
            <person name="Henrissat B."/>
            <person name="Grigoriev I.V."/>
            <person name="Hibbett D.S."/>
            <person name="Martin F."/>
            <person name="Nordberg H.P."/>
            <person name="Cantor M.N."/>
            <person name="Hua S.X."/>
        </authorList>
    </citation>
    <scope>NUCLEOTIDE SEQUENCE [LARGE SCALE GENOMIC DNA]</scope>
    <source>
        <strain evidence="4 5">Zn</strain>
    </source>
</reference>
<dbReference type="EMBL" id="KN832915">
    <property type="protein sequence ID" value="KIM92595.1"/>
    <property type="molecule type" value="Genomic_DNA"/>
</dbReference>
<feature type="domain" description="GFO/IDH/MocA-like oxidoreductase" evidence="3">
    <location>
        <begin position="111"/>
        <end position="246"/>
    </location>
</feature>
<dbReference type="InParanoid" id="A0A0C3G8T9"/>
<dbReference type="InterPro" id="IPR055170">
    <property type="entry name" value="GFO_IDH_MocA-like_dom"/>
</dbReference>
<name>A0A0C3G8T9_OIDMZ</name>
<dbReference type="HOGENOM" id="CLU_023194_1_1_1"/>
<dbReference type="InterPro" id="IPR036291">
    <property type="entry name" value="NAD(P)-bd_dom_sf"/>
</dbReference>
<keyword evidence="5" id="KW-1185">Reference proteome</keyword>
<sequence>MTFITENTRVKIAVIGVGLIGPRHCRTVAKSPDAQLIAIIDPMPQGAKLAEELETAHYTSIRDVLSSPHIPDGAIVCTPNHTHVALAIELTNGDVHILVGHHRRFNSYMAVVKEALELKTLGQIIAVNGLWTLFKPPEYYEAPTEWRKTKAGGVVSMNLIYEVDLLQYMFGRIIRIHAERTTSTRNHEAEEGAALTFRFESGVVGSFLIADNLPSPHNFESGTGENPLIPTTGENFYAIFGTAASLSVPSMTRWSYDGVDKTWNVPLVQNRLDVPDGVPFEIQLAHFIQVCRGEETPKCTIGDGSFFLSLVSCHK</sequence>
<organism evidence="4 5">
    <name type="scientific">Oidiodendron maius (strain Zn)</name>
    <dbReference type="NCBI Taxonomy" id="913774"/>
    <lineage>
        <taxon>Eukaryota</taxon>
        <taxon>Fungi</taxon>
        <taxon>Dikarya</taxon>
        <taxon>Ascomycota</taxon>
        <taxon>Pezizomycotina</taxon>
        <taxon>Leotiomycetes</taxon>
        <taxon>Leotiomycetes incertae sedis</taxon>
        <taxon>Myxotrichaceae</taxon>
        <taxon>Oidiodendron</taxon>
    </lineage>
</organism>
<proteinExistence type="inferred from homology"/>
<dbReference type="PANTHER" id="PTHR43377:SF1">
    <property type="entry name" value="BILIVERDIN REDUCTASE A"/>
    <property type="match status" value="1"/>
</dbReference>
<reference evidence="5" key="2">
    <citation type="submission" date="2015-01" db="EMBL/GenBank/DDBJ databases">
        <title>Evolutionary Origins and Diversification of the Mycorrhizal Mutualists.</title>
        <authorList>
            <consortium name="DOE Joint Genome Institute"/>
            <consortium name="Mycorrhizal Genomics Consortium"/>
            <person name="Kohler A."/>
            <person name="Kuo A."/>
            <person name="Nagy L.G."/>
            <person name="Floudas D."/>
            <person name="Copeland A."/>
            <person name="Barry K.W."/>
            <person name="Cichocki N."/>
            <person name="Veneault-Fourrey C."/>
            <person name="LaButti K."/>
            <person name="Lindquist E.A."/>
            <person name="Lipzen A."/>
            <person name="Lundell T."/>
            <person name="Morin E."/>
            <person name="Murat C."/>
            <person name="Riley R."/>
            <person name="Ohm R."/>
            <person name="Sun H."/>
            <person name="Tunlid A."/>
            <person name="Henrissat B."/>
            <person name="Grigoriev I.V."/>
            <person name="Hibbett D.S."/>
            <person name="Martin F."/>
        </authorList>
    </citation>
    <scope>NUCLEOTIDE SEQUENCE [LARGE SCALE GENOMIC DNA]</scope>
    <source>
        <strain evidence="5">Zn</strain>
    </source>
</reference>
<dbReference type="InterPro" id="IPR051450">
    <property type="entry name" value="Gfo/Idh/MocA_Oxidoreductases"/>
</dbReference>
<dbReference type="SUPFAM" id="SSF51735">
    <property type="entry name" value="NAD(P)-binding Rossmann-fold domains"/>
    <property type="match status" value="1"/>
</dbReference>
<dbReference type="OrthoDB" id="64915at2759"/>
<dbReference type="STRING" id="913774.A0A0C3G8T9"/>
<dbReference type="GO" id="GO:0000166">
    <property type="term" value="F:nucleotide binding"/>
    <property type="evidence" value="ECO:0007669"/>
    <property type="project" value="InterPro"/>
</dbReference>
<dbReference type="AlphaFoldDB" id="A0A0C3G8T9"/>
<feature type="domain" description="Gfo/Idh/MocA-like oxidoreductase N-terminal" evidence="2">
    <location>
        <begin position="10"/>
        <end position="99"/>
    </location>
</feature>
<evidence type="ECO:0000259" key="2">
    <source>
        <dbReference type="Pfam" id="PF01408"/>
    </source>
</evidence>